<keyword evidence="2" id="KW-0812">Transmembrane</keyword>
<feature type="transmembrane region" description="Helical" evidence="2">
    <location>
        <begin position="580"/>
        <end position="599"/>
    </location>
</feature>
<accession>A0ABX5QCX4</accession>
<dbReference type="InterPro" id="IPR011044">
    <property type="entry name" value="Quino_amine_DH_bsu"/>
</dbReference>
<keyword evidence="3" id="KW-0732">Signal</keyword>
<dbReference type="Proteomes" id="UP000285768">
    <property type="component" value="Chromosome"/>
</dbReference>
<dbReference type="InterPro" id="IPR051200">
    <property type="entry name" value="Host-pathogen_enzymatic-act"/>
</dbReference>
<evidence type="ECO:0000313" key="5">
    <source>
        <dbReference type="Proteomes" id="UP000285768"/>
    </source>
</evidence>
<feature type="region of interest" description="Disordered" evidence="1">
    <location>
        <begin position="543"/>
        <end position="574"/>
    </location>
</feature>
<evidence type="ECO:0000313" key="4">
    <source>
        <dbReference type="EMBL" id="QAB16886.1"/>
    </source>
</evidence>
<sequence>MRDTRVTPARTRRAQRSAAIATALAAVAASFAWPAAALAEPDPGPQSGWQASETFTTSHLNPRDVAVSPGNDHLFVNYEDGDVVNVIDVATQAGVDRAVDGWGEPILTVPAPDGYRVLAAGTNDVYSLTPGTWTIASEAGPGVDAMTYSQHTGTVFSVDGGLQLSERNPLTGALERWAGLSNFSMAIAAHPSLPIVYTANLIEESVTAIALDAVEWGDICGCENASTMLDLPGSSPADIAISPDGSALYVLDDAGALFSIDTATFTLTDSRSLDGMFPSASLSVNPVTGEIVAADLLGDVFVIDPASLDVTDTVALSAGLWDTAISPDGTRIYVTNTWDSVISVLEHVAPAPDPATNVRATPGARQAAVLWGASATGSPTYTVTAAGSDQALCVTTATFCIITGLPVGPVQFVVTATTDTGSTPSQPSQAVTITAPAAPASVPMPTGGATIAFAGSQPASALFGQKVDVVATGFAPASFVDVSLHSSPVLLGSGQVGADGTATFQVTIPASGIEPGAHHLVASGFTAQGAPAAAVRQITLAAAPAPKPTPPAPNGGGSNTAADGNRLASTGSDADRGQPLWAAAILLAVGAAAVTAARLRRRA</sequence>
<evidence type="ECO:0000256" key="2">
    <source>
        <dbReference type="SAM" id="Phobius"/>
    </source>
</evidence>
<reference evidence="4 5" key="1">
    <citation type="submission" date="2019-01" db="EMBL/GenBank/DDBJ databases">
        <title>Leucobacter muris sp. nov. isolated from the nose of a laboratory mouse.</title>
        <authorList>
            <person name="Benga L."/>
            <person name="Sproeer C."/>
            <person name="Schumann P."/>
            <person name="Verbarg S."/>
            <person name="Bunk B."/>
            <person name="Engelhardt E."/>
            <person name="Benten P.M."/>
            <person name="Sager M."/>
        </authorList>
    </citation>
    <scope>NUCLEOTIDE SEQUENCE [LARGE SCALE GENOMIC DNA]</scope>
    <source>
        <strain evidence="4 5">DSM 101948</strain>
    </source>
</reference>
<name>A0ABX5QCX4_9MICO</name>
<gene>
    <name evidence="4" type="ORF">Leucomu_02115</name>
</gene>
<dbReference type="InterPro" id="IPR006311">
    <property type="entry name" value="TAT_signal"/>
</dbReference>
<dbReference type="RefSeq" id="WP_017884471.1">
    <property type="nucleotide sequence ID" value="NZ_CP035037.1"/>
</dbReference>
<dbReference type="InterPro" id="IPR015943">
    <property type="entry name" value="WD40/YVTN_repeat-like_dom_sf"/>
</dbReference>
<keyword evidence="2" id="KW-1133">Transmembrane helix</keyword>
<dbReference type="PANTHER" id="PTHR47197">
    <property type="entry name" value="PROTEIN NIRF"/>
    <property type="match status" value="1"/>
</dbReference>
<proteinExistence type="predicted"/>
<keyword evidence="2" id="KW-0472">Membrane</keyword>
<feature type="chain" id="PRO_5047073387" evidence="3">
    <location>
        <begin position="40"/>
        <end position="603"/>
    </location>
</feature>
<dbReference type="PROSITE" id="PS51318">
    <property type="entry name" value="TAT"/>
    <property type="match status" value="1"/>
</dbReference>
<dbReference type="Gene3D" id="2.130.10.10">
    <property type="entry name" value="YVTN repeat-like/Quinoprotein amine dehydrogenase"/>
    <property type="match status" value="1"/>
</dbReference>
<keyword evidence="5" id="KW-1185">Reference proteome</keyword>
<dbReference type="PANTHER" id="PTHR47197:SF3">
    <property type="entry name" value="DIHYDRO-HEME D1 DEHYDROGENASE"/>
    <property type="match status" value="1"/>
</dbReference>
<dbReference type="EMBL" id="CP035037">
    <property type="protein sequence ID" value="QAB16886.1"/>
    <property type="molecule type" value="Genomic_DNA"/>
</dbReference>
<dbReference type="SUPFAM" id="SSF50969">
    <property type="entry name" value="YVTN repeat-like/Quinoprotein amine dehydrogenase"/>
    <property type="match status" value="1"/>
</dbReference>
<evidence type="ECO:0000256" key="1">
    <source>
        <dbReference type="SAM" id="MobiDB-lite"/>
    </source>
</evidence>
<evidence type="ECO:0000256" key="3">
    <source>
        <dbReference type="SAM" id="SignalP"/>
    </source>
</evidence>
<protein>
    <submittedName>
        <fullName evidence="4">YncE family protein</fullName>
    </submittedName>
</protein>
<feature type="compositionally biased region" description="Polar residues" evidence="1">
    <location>
        <begin position="559"/>
        <end position="572"/>
    </location>
</feature>
<organism evidence="4 5">
    <name type="scientific">Leucobacter muris</name>
    <dbReference type="NCBI Taxonomy" id="1935379"/>
    <lineage>
        <taxon>Bacteria</taxon>
        <taxon>Bacillati</taxon>
        <taxon>Actinomycetota</taxon>
        <taxon>Actinomycetes</taxon>
        <taxon>Micrococcales</taxon>
        <taxon>Microbacteriaceae</taxon>
        <taxon>Leucobacter</taxon>
    </lineage>
</organism>
<feature type="signal peptide" evidence="3">
    <location>
        <begin position="1"/>
        <end position="39"/>
    </location>
</feature>